<comment type="caution">
    <text evidence="2">The sequence shown here is derived from an EMBL/GenBank/DDBJ whole genome shotgun (WGS) entry which is preliminary data.</text>
</comment>
<sequence>MGERSTREKLLDEETSVEQRPPSSAMSYPSFDSRDSSIKCSPSRLEMFDG</sequence>
<protein>
    <submittedName>
        <fullName evidence="2">Uncharacterized protein</fullName>
    </submittedName>
</protein>
<proteinExistence type="predicted"/>
<evidence type="ECO:0000313" key="3">
    <source>
        <dbReference type="Proteomes" id="UP001385951"/>
    </source>
</evidence>
<organism evidence="2 3">
    <name type="scientific">Cerrena zonata</name>
    <dbReference type="NCBI Taxonomy" id="2478898"/>
    <lineage>
        <taxon>Eukaryota</taxon>
        <taxon>Fungi</taxon>
        <taxon>Dikarya</taxon>
        <taxon>Basidiomycota</taxon>
        <taxon>Agaricomycotina</taxon>
        <taxon>Agaricomycetes</taxon>
        <taxon>Polyporales</taxon>
        <taxon>Cerrenaceae</taxon>
        <taxon>Cerrena</taxon>
    </lineage>
</organism>
<gene>
    <name evidence="2" type="ORF">QCA50_012584</name>
</gene>
<dbReference type="AlphaFoldDB" id="A0AAW0FZH9"/>
<accession>A0AAW0FZH9</accession>
<evidence type="ECO:0000256" key="1">
    <source>
        <dbReference type="SAM" id="MobiDB-lite"/>
    </source>
</evidence>
<name>A0AAW0FZH9_9APHY</name>
<dbReference type="Proteomes" id="UP001385951">
    <property type="component" value="Unassembled WGS sequence"/>
</dbReference>
<dbReference type="EMBL" id="JASBNA010000026">
    <property type="protein sequence ID" value="KAK7684260.1"/>
    <property type="molecule type" value="Genomic_DNA"/>
</dbReference>
<feature type="compositionally biased region" description="Basic and acidic residues" evidence="1">
    <location>
        <begin position="1"/>
        <end position="12"/>
    </location>
</feature>
<reference evidence="2 3" key="1">
    <citation type="submission" date="2022-09" db="EMBL/GenBank/DDBJ databases">
        <authorList>
            <person name="Palmer J.M."/>
        </authorList>
    </citation>
    <scope>NUCLEOTIDE SEQUENCE [LARGE SCALE GENOMIC DNA]</scope>
    <source>
        <strain evidence="2 3">DSM 7382</strain>
    </source>
</reference>
<evidence type="ECO:0000313" key="2">
    <source>
        <dbReference type="EMBL" id="KAK7684260.1"/>
    </source>
</evidence>
<keyword evidence="3" id="KW-1185">Reference proteome</keyword>
<feature type="region of interest" description="Disordered" evidence="1">
    <location>
        <begin position="1"/>
        <end position="50"/>
    </location>
</feature>